<gene>
    <name evidence="1" type="ORF">PTI45_02500</name>
</gene>
<dbReference type="GO" id="GO:0009234">
    <property type="term" value="P:menaquinone biosynthetic process"/>
    <property type="evidence" value="ECO:0007669"/>
    <property type="project" value="InterPro"/>
</dbReference>
<proteinExistence type="predicted"/>
<name>A0A1E3L2Q8_9BACL</name>
<organism evidence="1 2">
    <name type="scientific">Paenibacillus nuruki</name>
    <dbReference type="NCBI Taxonomy" id="1886670"/>
    <lineage>
        <taxon>Bacteria</taxon>
        <taxon>Bacillati</taxon>
        <taxon>Bacillota</taxon>
        <taxon>Bacilli</taxon>
        <taxon>Bacillales</taxon>
        <taxon>Paenibacillaceae</taxon>
        <taxon>Paenibacillus</taxon>
    </lineage>
</organism>
<protein>
    <submittedName>
        <fullName evidence="1">Heptaprenyl diphosphate synthase</fullName>
        <ecNumber evidence="1">2.5.1.30</ecNumber>
    </submittedName>
</protein>
<keyword evidence="2" id="KW-1185">Reference proteome</keyword>
<accession>A0A1E3L2Q8</accession>
<keyword evidence="1" id="KW-0808">Transferase</keyword>
<dbReference type="EMBL" id="MDER01000043">
    <property type="protein sequence ID" value="ODP28082.1"/>
    <property type="molecule type" value="Genomic_DNA"/>
</dbReference>
<dbReference type="Gene3D" id="1.20.120.1450">
    <property type="match status" value="1"/>
</dbReference>
<comment type="caution">
    <text evidence="1">The sequence shown here is derived from an EMBL/GenBank/DDBJ whole genome shotgun (WGS) entry which is preliminary data.</text>
</comment>
<dbReference type="RefSeq" id="WP_069327912.1">
    <property type="nucleotide sequence ID" value="NZ_MDER01000043.1"/>
</dbReference>
<dbReference type="EC" id="2.5.1.30" evidence="1"/>
<dbReference type="AlphaFoldDB" id="A0A1E3L2Q8"/>
<dbReference type="Proteomes" id="UP000094578">
    <property type="component" value="Unassembled WGS sequence"/>
</dbReference>
<evidence type="ECO:0000313" key="2">
    <source>
        <dbReference type="Proteomes" id="UP000094578"/>
    </source>
</evidence>
<sequence>MKPYRLLETSRKYTEYDMIQKHTGVPEFPDTRVHLLHAFLNMKDQDDTVSHRGELFPLVAGIVQMAMDTHDMIDTLAVHQEEEAMRARQLNVLAGDFFSSRFYELLSKAGEIEMISLLSAAICETNRLKMNLYHNVQSEQFTAEQYVESLTQLKMELFILFTPYIPTEVAELWQALLVDFSRAEILANELTRAHGEQGPFGSYALYKVLAHVQEQNKENLMSDAVTTDHWNKWDQTYQINEHLRSELNAVLTDIKQRLAQAGYAELQTEIVQLTEAYQDIASTKNR</sequence>
<dbReference type="Pfam" id="PF07307">
    <property type="entry name" value="HEPPP_synt_1"/>
    <property type="match status" value="1"/>
</dbReference>
<dbReference type="InterPro" id="IPR009920">
    <property type="entry name" value="HEPPP_synth_su1"/>
</dbReference>
<evidence type="ECO:0000313" key="1">
    <source>
        <dbReference type="EMBL" id="ODP28082.1"/>
    </source>
</evidence>
<reference evidence="1 2" key="1">
    <citation type="submission" date="2016-08" db="EMBL/GenBank/DDBJ databases">
        <title>Genome sequencing of Paenibacillus sp. TI45-13ar, isolated from Korean traditional nuruk.</title>
        <authorList>
            <person name="Kim S.-J."/>
        </authorList>
    </citation>
    <scope>NUCLEOTIDE SEQUENCE [LARGE SCALE GENOMIC DNA]</scope>
    <source>
        <strain evidence="1 2">TI45-13ar</strain>
    </source>
</reference>
<dbReference type="STRING" id="1886670.PTI45_02500"/>
<dbReference type="GO" id="GO:0000010">
    <property type="term" value="F:heptaprenyl diphosphate synthase activity"/>
    <property type="evidence" value="ECO:0007669"/>
    <property type="project" value="UniProtKB-EC"/>
</dbReference>